<dbReference type="Proteomes" id="UP001054945">
    <property type="component" value="Unassembled WGS sequence"/>
</dbReference>
<keyword evidence="2" id="KW-1185">Reference proteome</keyword>
<proteinExistence type="predicted"/>
<evidence type="ECO:0000313" key="2">
    <source>
        <dbReference type="Proteomes" id="UP001054945"/>
    </source>
</evidence>
<protein>
    <submittedName>
        <fullName evidence="1">Uncharacterized protein</fullName>
    </submittedName>
</protein>
<dbReference type="AlphaFoldDB" id="A0AAV4Y931"/>
<comment type="caution">
    <text evidence="1">The sequence shown here is derived from an EMBL/GenBank/DDBJ whole genome shotgun (WGS) entry which is preliminary data.</text>
</comment>
<organism evidence="1 2">
    <name type="scientific">Caerostris extrusa</name>
    <name type="common">Bark spider</name>
    <name type="synonym">Caerostris bankana</name>
    <dbReference type="NCBI Taxonomy" id="172846"/>
    <lineage>
        <taxon>Eukaryota</taxon>
        <taxon>Metazoa</taxon>
        <taxon>Ecdysozoa</taxon>
        <taxon>Arthropoda</taxon>
        <taxon>Chelicerata</taxon>
        <taxon>Arachnida</taxon>
        <taxon>Araneae</taxon>
        <taxon>Araneomorphae</taxon>
        <taxon>Entelegynae</taxon>
        <taxon>Araneoidea</taxon>
        <taxon>Araneidae</taxon>
        <taxon>Caerostris</taxon>
    </lineage>
</organism>
<dbReference type="EMBL" id="BPLR01018844">
    <property type="protein sequence ID" value="GIZ02695.1"/>
    <property type="molecule type" value="Genomic_DNA"/>
</dbReference>
<gene>
    <name evidence="1" type="ORF">CEXT_276391</name>
</gene>
<name>A0AAV4Y931_CAEEX</name>
<evidence type="ECO:0000313" key="1">
    <source>
        <dbReference type="EMBL" id="GIZ02695.1"/>
    </source>
</evidence>
<accession>A0AAV4Y931</accession>
<reference evidence="1 2" key="1">
    <citation type="submission" date="2021-06" db="EMBL/GenBank/DDBJ databases">
        <title>Caerostris extrusa draft genome.</title>
        <authorList>
            <person name="Kono N."/>
            <person name="Arakawa K."/>
        </authorList>
    </citation>
    <scope>NUCLEOTIDE SEQUENCE [LARGE SCALE GENOMIC DNA]</scope>
</reference>
<sequence>MRKVKDLQILAQEAEVKAIETEIRSKTVAQTKAAYLPPTSHPKKKLQLQLAAEAATIEDYTTTARSNHAWAAKCQQAEKSNLRRR</sequence>